<organism evidence="4 5">
    <name type="scientific">Paraconiothyrium brasiliense</name>
    <dbReference type="NCBI Taxonomy" id="300254"/>
    <lineage>
        <taxon>Eukaryota</taxon>
        <taxon>Fungi</taxon>
        <taxon>Dikarya</taxon>
        <taxon>Ascomycota</taxon>
        <taxon>Pezizomycotina</taxon>
        <taxon>Dothideomycetes</taxon>
        <taxon>Pleosporomycetidae</taxon>
        <taxon>Pleosporales</taxon>
        <taxon>Massarineae</taxon>
        <taxon>Didymosphaeriaceae</taxon>
        <taxon>Paraconiothyrium</taxon>
    </lineage>
</organism>
<gene>
    <name evidence="4" type="ORF">SLS60_011452</name>
</gene>
<sequence length="280" mass="32008">MALRNATGRSGDQPSIIDFYNPHINGRDAHGRTREQMLKWKHDKLERCHDYIQILFPLPEGSMFSYNAPIIDKETLEAFRSSVVLQMTLIQAFVTMLEFYGFEATDGSTSLTGKVAVAKPHVTHAQPDKGKGKATEIEEQAENRKDSAKPAASAHANDSAASRSNTKELEALEEFSVGREFFVERGPDFAERSKNWCVRMDHNHLRITRILRCLRVLGLQLQCEAFYNALTDVYNDPKINIGERSMMFWRRAVREPLHIAPDGTECNWLRKWQETEQTHG</sequence>
<evidence type="ECO:0000256" key="2">
    <source>
        <dbReference type="SAM" id="MobiDB-lite"/>
    </source>
</evidence>
<keyword evidence="5" id="KW-1185">Reference proteome</keyword>
<evidence type="ECO:0000259" key="3">
    <source>
        <dbReference type="Pfam" id="PF04664"/>
    </source>
</evidence>
<evidence type="ECO:0000313" key="4">
    <source>
        <dbReference type="EMBL" id="KAL1592373.1"/>
    </source>
</evidence>
<feature type="compositionally biased region" description="Low complexity" evidence="2">
    <location>
        <begin position="149"/>
        <end position="164"/>
    </location>
</feature>
<comment type="caution">
    <text evidence="4">The sequence shown here is derived from an EMBL/GenBank/DDBJ whole genome shotgun (WGS) entry which is preliminary data.</text>
</comment>
<reference evidence="4 5" key="1">
    <citation type="submission" date="2024-02" db="EMBL/GenBank/DDBJ databases">
        <title>De novo assembly and annotation of 12 fungi associated with fruit tree decline syndrome in Ontario, Canada.</title>
        <authorList>
            <person name="Sulman M."/>
            <person name="Ellouze W."/>
            <person name="Ilyukhin E."/>
        </authorList>
    </citation>
    <scope>NUCLEOTIDE SEQUENCE [LARGE SCALE GENOMIC DNA]</scope>
    <source>
        <strain evidence="4 5">M42-189</strain>
    </source>
</reference>
<dbReference type="InterPro" id="IPR039574">
    <property type="entry name" value="OGFr"/>
</dbReference>
<proteinExistence type="inferred from homology"/>
<dbReference type="EMBL" id="JAKJXO020000021">
    <property type="protein sequence ID" value="KAL1592373.1"/>
    <property type="molecule type" value="Genomic_DNA"/>
</dbReference>
<dbReference type="Pfam" id="PF04664">
    <property type="entry name" value="OGFr_N"/>
    <property type="match status" value="2"/>
</dbReference>
<name>A0ABR3QJN3_9PLEO</name>
<protein>
    <recommendedName>
        <fullName evidence="3">Opioid growth factor receptor (OGFr) conserved domain-containing protein</fullName>
    </recommendedName>
</protein>
<dbReference type="InterPro" id="IPR006757">
    <property type="entry name" value="OGF_rcpt"/>
</dbReference>
<evidence type="ECO:0000256" key="1">
    <source>
        <dbReference type="ARBA" id="ARBA00010365"/>
    </source>
</evidence>
<comment type="similarity">
    <text evidence="1">Belongs to the opioid growth factor receptor family.</text>
</comment>
<dbReference type="Proteomes" id="UP001521785">
    <property type="component" value="Unassembled WGS sequence"/>
</dbReference>
<feature type="domain" description="Opioid growth factor receptor (OGFr) conserved" evidence="3">
    <location>
        <begin position="183"/>
        <end position="220"/>
    </location>
</feature>
<feature type="compositionally biased region" description="Basic and acidic residues" evidence="2">
    <location>
        <begin position="126"/>
        <end position="148"/>
    </location>
</feature>
<evidence type="ECO:0000313" key="5">
    <source>
        <dbReference type="Proteomes" id="UP001521785"/>
    </source>
</evidence>
<feature type="region of interest" description="Disordered" evidence="2">
    <location>
        <begin position="121"/>
        <end position="165"/>
    </location>
</feature>
<dbReference type="PANTHER" id="PTHR14015">
    <property type="entry name" value="OPIOID GROWTH FACTOR RECEPTOR OGFR ZETA-TYPE OPIOID RECEPTOR"/>
    <property type="match status" value="1"/>
</dbReference>
<accession>A0ABR3QJN3</accession>
<dbReference type="PANTHER" id="PTHR14015:SF2">
    <property type="entry name" value="OPIOID GROWTH FACTOR RECEPTOR (OGFR) CONSERVED DOMAIN-CONTAINING PROTEIN"/>
    <property type="match status" value="1"/>
</dbReference>
<feature type="domain" description="Opioid growth factor receptor (OGFr) conserved" evidence="3">
    <location>
        <begin position="18"/>
        <end position="120"/>
    </location>
</feature>